<name>A0A562LJ66_9BRAD</name>
<evidence type="ECO:0000313" key="1">
    <source>
        <dbReference type="EMBL" id="TWI07659.1"/>
    </source>
</evidence>
<gene>
    <name evidence="1" type="ORF">IQ17_02014</name>
</gene>
<accession>A0A562LJ66</accession>
<dbReference type="EMBL" id="VLKL01000004">
    <property type="protein sequence ID" value="TWI07659.1"/>
    <property type="molecule type" value="Genomic_DNA"/>
</dbReference>
<proteinExistence type="predicted"/>
<protein>
    <submittedName>
        <fullName evidence="1">Uncharacterized protein</fullName>
    </submittedName>
</protein>
<reference evidence="1 2" key="1">
    <citation type="journal article" date="2015" name="Stand. Genomic Sci.">
        <title>Genomic Encyclopedia of Bacterial and Archaeal Type Strains, Phase III: the genomes of soil and plant-associated and newly described type strains.</title>
        <authorList>
            <person name="Whitman W.B."/>
            <person name="Woyke T."/>
            <person name="Klenk H.P."/>
            <person name="Zhou Y."/>
            <person name="Lilburn T.G."/>
            <person name="Beck B.J."/>
            <person name="De Vos P."/>
            <person name="Vandamme P."/>
            <person name="Eisen J.A."/>
            <person name="Garrity G."/>
            <person name="Hugenholtz P."/>
            <person name="Kyrpides N.C."/>
        </authorList>
    </citation>
    <scope>NUCLEOTIDE SEQUENCE [LARGE SCALE GENOMIC DNA]</scope>
    <source>
        <strain evidence="1 2">CGMCC 1.10947</strain>
    </source>
</reference>
<comment type="caution">
    <text evidence="1">The sequence shown here is derived from an EMBL/GenBank/DDBJ whole genome shotgun (WGS) entry which is preliminary data.</text>
</comment>
<evidence type="ECO:0000313" key="2">
    <source>
        <dbReference type="Proteomes" id="UP000317176"/>
    </source>
</evidence>
<dbReference type="Proteomes" id="UP000317176">
    <property type="component" value="Unassembled WGS sequence"/>
</dbReference>
<dbReference type="AlphaFoldDB" id="A0A562LJ66"/>
<sequence>MVAPARPPRDRSRIRRARLGQVLLKALLPGLAGVRLFRDVVLHLRPSCYVGWIKVLPVHASLTSKIT</sequence>
<keyword evidence="2" id="KW-1185">Reference proteome</keyword>
<organism evidence="1 2">
    <name type="scientific">Bradyrhizobium daqingense</name>
    <dbReference type="NCBI Taxonomy" id="993502"/>
    <lineage>
        <taxon>Bacteria</taxon>
        <taxon>Pseudomonadati</taxon>
        <taxon>Pseudomonadota</taxon>
        <taxon>Alphaproteobacteria</taxon>
        <taxon>Hyphomicrobiales</taxon>
        <taxon>Nitrobacteraceae</taxon>
        <taxon>Bradyrhizobium</taxon>
    </lineage>
</organism>